<evidence type="ECO:0000256" key="4">
    <source>
        <dbReference type="ARBA" id="ARBA00022516"/>
    </source>
</evidence>
<comment type="cofactor">
    <cofactor evidence="18">
        <name>Mg(2+)</name>
        <dbReference type="ChEBI" id="CHEBI:18420"/>
    </cofactor>
    <text evidence="18">Mn(2+), Zn(2+), Cd(2+) and Co(2+) support activity to lesser extents.</text>
</comment>
<feature type="transmembrane region" description="Helical" evidence="20">
    <location>
        <begin position="94"/>
        <end position="115"/>
    </location>
</feature>
<feature type="binding site" evidence="17">
    <location>
        <begin position="92"/>
        <end position="93"/>
    </location>
    <ligand>
        <name>ATP</name>
        <dbReference type="ChEBI" id="CHEBI:30616"/>
    </ligand>
</feature>
<keyword evidence="6 20" id="KW-0812">Transmembrane</keyword>
<feature type="transmembrane region" description="Helical" evidence="20">
    <location>
        <begin position="54"/>
        <end position="73"/>
    </location>
</feature>
<keyword evidence="3" id="KW-1003">Cell membrane</keyword>
<keyword evidence="12 20" id="KW-0472">Membrane</keyword>
<keyword evidence="4" id="KW-0444">Lipid biosynthesis</keyword>
<gene>
    <name evidence="21" type="ORF">AKJ08_1640</name>
</gene>
<dbReference type="GO" id="GO:0005886">
    <property type="term" value="C:plasma membrane"/>
    <property type="evidence" value="ECO:0007669"/>
    <property type="project" value="UniProtKB-SubCell"/>
</dbReference>
<dbReference type="AlphaFoldDB" id="A0A0K1PCJ4"/>
<keyword evidence="10 20" id="KW-1133">Transmembrane helix</keyword>
<comment type="similarity">
    <text evidence="2">Belongs to the bacterial diacylglycerol kinase family.</text>
</comment>
<dbReference type="InterPro" id="IPR000829">
    <property type="entry name" value="DAGK"/>
</dbReference>
<evidence type="ECO:0000256" key="8">
    <source>
        <dbReference type="ARBA" id="ARBA00022777"/>
    </source>
</evidence>
<dbReference type="KEGG" id="vin:AKJ08_1640"/>
<dbReference type="GO" id="GO:0016301">
    <property type="term" value="F:kinase activity"/>
    <property type="evidence" value="ECO:0007669"/>
    <property type="project" value="UniProtKB-KW"/>
</dbReference>
<evidence type="ECO:0000256" key="7">
    <source>
        <dbReference type="ARBA" id="ARBA00022741"/>
    </source>
</evidence>
<dbReference type="Gene3D" id="1.10.287.3610">
    <property type="match status" value="1"/>
</dbReference>
<evidence type="ECO:0000256" key="17">
    <source>
        <dbReference type="PIRSR" id="PIRSR600829-3"/>
    </source>
</evidence>
<dbReference type="InterPro" id="IPR036945">
    <property type="entry name" value="DAGK_sf"/>
</dbReference>
<evidence type="ECO:0000313" key="22">
    <source>
        <dbReference type="Proteomes" id="UP000055590"/>
    </source>
</evidence>
<evidence type="ECO:0000256" key="14">
    <source>
        <dbReference type="ARBA" id="ARBA00023264"/>
    </source>
</evidence>
<feature type="compositionally biased region" description="Low complexity" evidence="19">
    <location>
        <begin position="181"/>
        <end position="191"/>
    </location>
</feature>
<dbReference type="RefSeq" id="WP_082342904.1">
    <property type="nucleotide sequence ID" value="NZ_CP012332.1"/>
</dbReference>
<dbReference type="GO" id="GO:0005524">
    <property type="term" value="F:ATP binding"/>
    <property type="evidence" value="ECO:0007669"/>
    <property type="project" value="UniProtKB-KW"/>
</dbReference>
<feature type="region of interest" description="Disordered" evidence="19">
    <location>
        <begin position="164"/>
        <end position="191"/>
    </location>
</feature>
<evidence type="ECO:0000256" key="6">
    <source>
        <dbReference type="ARBA" id="ARBA00022692"/>
    </source>
</evidence>
<dbReference type="CDD" id="cd14265">
    <property type="entry name" value="UDPK_IM_like"/>
    <property type="match status" value="1"/>
</dbReference>
<evidence type="ECO:0000256" key="11">
    <source>
        <dbReference type="ARBA" id="ARBA00023098"/>
    </source>
</evidence>
<proteinExistence type="inferred from homology"/>
<dbReference type="Proteomes" id="UP000055590">
    <property type="component" value="Chromosome"/>
</dbReference>
<comment type="subcellular location">
    <subcellularLocation>
        <location evidence="1">Cell membrane</location>
        <topology evidence="1">Multi-pass membrane protein</topology>
    </subcellularLocation>
</comment>
<evidence type="ECO:0000256" key="13">
    <source>
        <dbReference type="ARBA" id="ARBA00023209"/>
    </source>
</evidence>
<feature type="active site" description="Proton acceptor" evidence="15">
    <location>
        <position position="67"/>
    </location>
</feature>
<feature type="binding site" evidence="16">
    <location>
        <position position="67"/>
    </location>
    <ligand>
        <name>substrate</name>
    </ligand>
</feature>
<keyword evidence="9 17" id="KW-0067">ATP-binding</keyword>
<evidence type="ECO:0000256" key="10">
    <source>
        <dbReference type="ARBA" id="ARBA00022989"/>
    </source>
</evidence>
<feature type="binding site" evidence="18">
    <location>
        <position position="74"/>
    </location>
    <ligand>
        <name>a divalent metal cation</name>
        <dbReference type="ChEBI" id="CHEBI:60240"/>
    </ligand>
</feature>
<accession>A0A0K1PCJ4</accession>
<reference evidence="21 22" key="1">
    <citation type="submission" date="2015-08" db="EMBL/GenBank/DDBJ databases">
        <authorList>
            <person name="Babu N.S."/>
            <person name="Beckwith C.J."/>
            <person name="Beseler K.G."/>
            <person name="Brison A."/>
            <person name="Carone J.V."/>
            <person name="Caskin T.P."/>
            <person name="Diamond M."/>
            <person name="Durham M.E."/>
            <person name="Foxe J.M."/>
            <person name="Go M."/>
            <person name="Henderson B.A."/>
            <person name="Jones I.B."/>
            <person name="McGettigan J.A."/>
            <person name="Micheletti S.J."/>
            <person name="Nasrallah M.E."/>
            <person name="Ortiz D."/>
            <person name="Piller C.R."/>
            <person name="Privatt S.R."/>
            <person name="Schneider S.L."/>
            <person name="Sharp S."/>
            <person name="Smith T.C."/>
            <person name="Stanton J.D."/>
            <person name="Ullery H.E."/>
            <person name="Wilson R.J."/>
            <person name="Serrano M.G."/>
            <person name="Buck G."/>
            <person name="Lee V."/>
            <person name="Wang Y."/>
            <person name="Carvalho R."/>
            <person name="Voegtly L."/>
            <person name="Shi R."/>
            <person name="Duckworth R."/>
            <person name="Johnson A."/>
            <person name="Loviza R."/>
            <person name="Walstead R."/>
            <person name="Shah Z."/>
            <person name="Kiflezghi M."/>
            <person name="Wade K."/>
            <person name="Ball S.L."/>
            <person name="Bradley K.W."/>
            <person name="Asai D.J."/>
            <person name="Bowman C.A."/>
            <person name="Russell D.A."/>
            <person name="Pope W.H."/>
            <person name="Jacobs-Sera D."/>
            <person name="Hendrix R.W."/>
            <person name="Hatfull G.F."/>
        </authorList>
    </citation>
    <scope>NUCLEOTIDE SEQUENCE [LARGE SCALE GENOMIC DNA]</scope>
    <source>
        <strain evidence="21 22">DSM 27710</strain>
    </source>
</reference>
<dbReference type="OrthoDB" id="5460798at2"/>
<name>A0A0K1PCJ4_9BACT</name>
<evidence type="ECO:0000256" key="18">
    <source>
        <dbReference type="PIRSR" id="PIRSR600829-4"/>
    </source>
</evidence>
<dbReference type="GO" id="GO:0008654">
    <property type="term" value="P:phospholipid biosynthetic process"/>
    <property type="evidence" value="ECO:0007669"/>
    <property type="project" value="UniProtKB-KW"/>
</dbReference>
<keyword evidence="5" id="KW-0808">Transferase</keyword>
<evidence type="ECO:0000256" key="9">
    <source>
        <dbReference type="ARBA" id="ARBA00022840"/>
    </source>
</evidence>
<dbReference type="Pfam" id="PF01219">
    <property type="entry name" value="DAGK_prokar"/>
    <property type="match status" value="1"/>
</dbReference>
<evidence type="ECO:0000256" key="19">
    <source>
        <dbReference type="SAM" id="MobiDB-lite"/>
    </source>
</evidence>
<keyword evidence="11" id="KW-0443">Lipid metabolism</keyword>
<evidence type="ECO:0000256" key="20">
    <source>
        <dbReference type="SAM" id="Phobius"/>
    </source>
</evidence>
<feature type="binding site" evidence="17">
    <location>
        <position position="74"/>
    </location>
    <ligand>
        <name>ATP</name>
        <dbReference type="ChEBI" id="CHEBI:30616"/>
    </ligand>
</feature>
<keyword evidence="14" id="KW-1208">Phospholipid metabolism</keyword>
<evidence type="ECO:0000313" key="21">
    <source>
        <dbReference type="EMBL" id="AKU91253.1"/>
    </source>
</evidence>
<dbReference type="PANTHER" id="PTHR34299:SF1">
    <property type="entry name" value="DIACYLGLYCEROL KINASE"/>
    <property type="match status" value="1"/>
</dbReference>
<sequence length="191" mass="19297">MSFGRQTLGRSFACASRGVVATLATQRNMRIHYAAATLAACLSCVLQLSRVEIAVVLAAIALVWATELVNTAVEAAIDLASPDPHPLARIAKDAAAGAVLVCAAFSIGAGALVFGDKLSPLRLRPGGFGLACAVAAISLAGAGAIALARRRLVQPLPPHAIGPRAVGIAEPPPRRTDEAAEPAPVAVSAGK</sequence>
<dbReference type="EMBL" id="CP012332">
    <property type="protein sequence ID" value="AKU91253.1"/>
    <property type="molecule type" value="Genomic_DNA"/>
</dbReference>
<evidence type="ECO:0000256" key="15">
    <source>
        <dbReference type="PIRSR" id="PIRSR600829-1"/>
    </source>
</evidence>
<evidence type="ECO:0000256" key="12">
    <source>
        <dbReference type="ARBA" id="ARBA00023136"/>
    </source>
</evidence>
<keyword evidence="18" id="KW-0479">Metal-binding</keyword>
<evidence type="ECO:0000256" key="1">
    <source>
        <dbReference type="ARBA" id="ARBA00004651"/>
    </source>
</evidence>
<evidence type="ECO:0000256" key="16">
    <source>
        <dbReference type="PIRSR" id="PIRSR600829-2"/>
    </source>
</evidence>
<keyword evidence="8 21" id="KW-0418">Kinase</keyword>
<dbReference type="InterPro" id="IPR033717">
    <property type="entry name" value="UDPK"/>
</dbReference>
<keyword evidence="13" id="KW-0594">Phospholipid biosynthesis</keyword>
<dbReference type="GO" id="GO:0046872">
    <property type="term" value="F:metal ion binding"/>
    <property type="evidence" value="ECO:0007669"/>
    <property type="project" value="UniProtKB-KW"/>
</dbReference>
<organism evidence="21 22">
    <name type="scientific">Vulgatibacter incomptus</name>
    <dbReference type="NCBI Taxonomy" id="1391653"/>
    <lineage>
        <taxon>Bacteria</taxon>
        <taxon>Pseudomonadati</taxon>
        <taxon>Myxococcota</taxon>
        <taxon>Myxococcia</taxon>
        <taxon>Myxococcales</taxon>
        <taxon>Cystobacterineae</taxon>
        <taxon>Vulgatibacteraceae</taxon>
        <taxon>Vulgatibacter</taxon>
    </lineage>
</organism>
<keyword evidence="7 17" id="KW-0547">Nucleotide-binding</keyword>
<keyword evidence="22" id="KW-1185">Reference proteome</keyword>
<dbReference type="STRING" id="1391653.AKJ08_1640"/>
<evidence type="ECO:0000256" key="3">
    <source>
        <dbReference type="ARBA" id="ARBA00022475"/>
    </source>
</evidence>
<evidence type="ECO:0000256" key="5">
    <source>
        <dbReference type="ARBA" id="ARBA00022679"/>
    </source>
</evidence>
<protein>
    <submittedName>
        <fullName evidence="21">Diacylglycerol kinase</fullName>
    </submittedName>
</protein>
<feature type="transmembrane region" description="Helical" evidence="20">
    <location>
        <begin position="127"/>
        <end position="148"/>
    </location>
</feature>
<dbReference type="PANTHER" id="PTHR34299">
    <property type="entry name" value="DIACYLGLYCEROL KINASE"/>
    <property type="match status" value="1"/>
</dbReference>
<keyword evidence="18" id="KW-0460">Magnesium</keyword>
<evidence type="ECO:0000256" key="2">
    <source>
        <dbReference type="ARBA" id="ARBA00005967"/>
    </source>
</evidence>